<dbReference type="GO" id="GO:0015297">
    <property type="term" value="F:antiporter activity"/>
    <property type="evidence" value="ECO:0007669"/>
    <property type="project" value="UniProtKB-KW"/>
</dbReference>
<dbReference type="OrthoDB" id="9780160at2"/>
<dbReference type="NCBIfam" id="TIGR00797">
    <property type="entry name" value="matE"/>
    <property type="match status" value="1"/>
</dbReference>
<accession>A0A556MGZ0</accession>
<evidence type="ECO:0000256" key="6">
    <source>
        <dbReference type="ARBA" id="ARBA00022989"/>
    </source>
</evidence>
<feature type="transmembrane region" description="Helical" evidence="10">
    <location>
        <begin position="417"/>
        <end position="439"/>
    </location>
</feature>
<proteinExistence type="predicted"/>
<reference evidence="11 12" key="1">
    <citation type="submission" date="2019-07" db="EMBL/GenBank/DDBJ databases">
        <authorList>
            <person name="Huq M.A."/>
        </authorList>
    </citation>
    <scope>NUCLEOTIDE SEQUENCE [LARGE SCALE GENOMIC DNA]</scope>
    <source>
        <strain evidence="11 12">MAH-19</strain>
    </source>
</reference>
<evidence type="ECO:0000256" key="1">
    <source>
        <dbReference type="ARBA" id="ARBA00004651"/>
    </source>
</evidence>
<dbReference type="RefSeq" id="WP_144249234.1">
    <property type="nucleotide sequence ID" value="NZ_VLPK01000003.1"/>
</dbReference>
<evidence type="ECO:0000256" key="10">
    <source>
        <dbReference type="SAM" id="Phobius"/>
    </source>
</evidence>
<evidence type="ECO:0000256" key="8">
    <source>
        <dbReference type="ARBA" id="ARBA00023136"/>
    </source>
</evidence>
<dbReference type="GO" id="GO:0006811">
    <property type="term" value="P:monoatomic ion transport"/>
    <property type="evidence" value="ECO:0007669"/>
    <property type="project" value="UniProtKB-KW"/>
</dbReference>
<keyword evidence="6 10" id="KW-1133">Transmembrane helix</keyword>
<keyword evidence="7" id="KW-0406">Ion transport</keyword>
<dbReference type="GO" id="GO:0042910">
    <property type="term" value="F:xenobiotic transmembrane transporter activity"/>
    <property type="evidence" value="ECO:0007669"/>
    <property type="project" value="InterPro"/>
</dbReference>
<dbReference type="PANTHER" id="PTHR43298:SF2">
    <property type="entry name" value="FMN_FAD EXPORTER YEEO-RELATED"/>
    <property type="match status" value="1"/>
</dbReference>
<evidence type="ECO:0000256" key="7">
    <source>
        <dbReference type="ARBA" id="ARBA00023065"/>
    </source>
</evidence>
<keyword evidence="5 10" id="KW-0812">Transmembrane</keyword>
<evidence type="ECO:0000256" key="3">
    <source>
        <dbReference type="ARBA" id="ARBA00022449"/>
    </source>
</evidence>
<feature type="transmembrane region" description="Helical" evidence="10">
    <location>
        <begin position="131"/>
        <end position="149"/>
    </location>
</feature>
<sequence>MLSVYKKHRAHYGDNLRLAIPVVISQLGHTLVQTSDTIIVGHFAGTVSLAAVSLASSIFVVPMIIGIGISYGSTPLIAQYNGRKEFKECGQLLSNSLFINLITGFILFGLVCLGSIYFLDQLHQSPQVLKQAKPFLMLLGLSVIPMLVFNTFKQFAEGLGLTKQAMMISIWGNIFNICLGITFVKGLFGIHPMGIMGVGYSTLIDRCTMAIVMAVYVFRSRNFKQYLKDFAIRNIDRISSFKILKIGAPVALQYTFEISAFSAAAVMIGTIGLDQLAAHQIAINMASITYMMSSGLSAAAAIKSGNYFGVKDHHGLRLSANASYHIVLIFMSITALIFTFGNNVLPWIYTSDKNVILIASQLLILAAVFQLFDGAQVVGLGILRGMGDVNIPTAITFLAYWIVGLPIGYFWGIRLDWGIAGVWYGLVLGLMVSAVLLFIRFKMISKHHRNNQSVIIAQD</sequence>
<dbReference type="InterPro" id="IPR048279">
    <property type="entry name" value="MdtK-like"/>
</dbReference>
<gene>
    <name evidence="11" type="ORF">FO440_15645</name>
</gene>
<feature type="transmembrane region" description="Helical" evidence="10">
    <location>
        <begin position="92"/>
        <end position="119"/>
    </location>
</feature>
<comment type="caution">
    <text evidence="11">The sequence shown here is derived from an EMBL/GenBank/DDBJ whole genome shotgun (WGS) entry which is preliminary data.</text>
</comment>
<evidence type="ECO:0000256" key="4">
    <source>
        <dbReference type="ARBA" id="ARBA00022475"/>
    </source>
</evidence>
<keyword evidence="12" id="KW-1185">Reference proteome</keyword>
<feature type="transmembrane region" description="Helical" evidence="10">
    <location>
        <begin position="323"/>
        <end position="349"/>
    </location>
</feature>
<dbReference type="PANTHER" id="PTHR43298">
    <property type="entry name" value="MULTIDRUG RESISTANCE PROTEIN NORM-RELATED"/>
    <property type="match status" value="1"/>
</dbReference>
<feature type="transmembrane region" description="Helical" evidence="10">
    <location>
        <begin position="170"/>
        <end position="191"/>
    </location>
</feature>
<comment type="subcellular location">
    <subcellularLocation>
        <location evidence="1">Cell membrane</location>
        <topology evidence="1">Multi-pass membrane protein</topology>
    </subcellularLocation>
</comment>
<organism evidence="11 12">
    <name type="scientific">Mucilaginibacter corticis</name>
    <dbReference type="NCBI Taxonomy" id="2597670"/>
    <lineage>
        <taxon>Bacteria</taxon>
        <taxon>Pseudomonadati</taxon>
        <taxon>Bacteroidota</taxon>
        <taxon>Sphingobacteriia</taxon>
        <taxon>Sphingobacteriales</taxon>
        <taxon>Sphingobacteriaceae</taxon>
        <taxon>Mucilaginibacter</taxon>
    </lineage>
</organism>
<keyword evidence="2" id="KW-0813">Transport</keyword>
<keyword evidence="4" id="KW-1003">Cell membrane</keyword>
<evidence type="ECO:0000256" key="5">
    <source>
        <dbReference type="ARBA" id="ARBA00022692"/>
    </source>
</evidence>
<dbReference type="Pfam" id="PF01554">
    <property type="entry name" value="MatE"/>
    <property type="match status" value="2"/>
</dbReference>
<evidence type="ECO:0000313" key="12">
    <source>
        <dbReference type="Proteomes" id="UP000318733"/>
    </source>
</evidence>
<evidence type="ECO:0000256" key="2">
    <source>
        <dbReference type="ARBA" id="ARBA00022448"/>
    </source>
</evidence>
<feature type="transmembrane region" description="Helical" evidence="10">
    <location>
        <begin position="246"/>
        <end position="269"/>
    </location>
</feature>
<keyword evidence="3" id="KW-0050">Antiport</keyword>
<keyword evidence="8 10" id="KW-0472">Membrane</keyword>
<protein>
    <recommendedName>
        <fullName evidence="9">Multidrug-efflux transporter</fullName>
    </recommendedName>
</protein>
<feature type="transmembrane region" description="Helical" evidence="10">
    <location>
        <begin position="197"/>
        <end position="218"/>
    </location>
</feature>
<feature type="transmembrane region" description="Helical" evidence="10">
    <location>
        <begin position="281"/>
        <end position="302"/>
    </location>
</feature>
<dbReference type="InterPro" id="IPR002528">
    <property type="entry name" value="MATE_fam"/>
</dbReference>
<dbReference type="InterPro" id="IPR050222">
    <property type="entry name" value="MATE_MdtK"/>
</dbReference>
<dbReference type="AlphaFoldDB" id="A0A556MGZ0"/>
<dbReference type="GO" id="GO:0005886">
    <property type="term" value="C:plasma membrane"/>
    <property type="evidence" value="ECO:0007669"/>
    <property type="project" value="UniProtKB-SubCell"/>
</dbReference>
<feature type="transmembrane region" description="Helical" evidence="10">
    <location>
        <begin position="355"/>
        <end position="372"/>
    </location>
</feature>
<feature type="transmembrane region" description="Helical" evidence="10">
    <location>
        <begin position="393"/>
        <end position="411"/>
    </location>
</feature>
<evidence type="ECO:0000256" key="9">
    <source>
        <dbReference type="ARBA" id="ARBA00031636"/>
    </source>
</evidence>
<name>A0A556MGZ0_9SPHI</name>
<dbReference type="PIRSF" id="PIRSF006603">
    <property type="entry name" value="DinF"/>
    <property type="match status" value="1"/>
</dbReference>
<dbReference type="Proteomes" id="UP000318733">
    <property type="component" value="Unassembled WGS sequence"/>
</dbReference>
<feature type="transmembrane region" description="Helical" evidence="10">
    <location>
        <begin position="49"/>
        <end position="71"/>
    </location>
</feature>
<evidence type="ECO:0000313" key="11">
    <source>
        <dbReference type="EMBL" id="TSJ39196.1"/>
    </source>
</evidence>
<dbReference type="EMBL" id="VLPK01000003">
    <property type="protein sequence ID" value="TSJ39196.1"/>
    <property type="molecule type" value="Genomic_DNA"/>
</dbReference>
<dbReference type="CDD" id="cd13131">
    <property type="entry name" value="MATE_NorM_like"/>
    <property type="match status" value="1"/>
</dbReference>